<dbReference type="HOGENOM" id="CLU_1456724_0_0_1"/>
<reference evidence="3" key="1">
    <citation type="submission" date="2013-06" db="EMBL/GenBank/DDBJ databases">
        <authorList>
            <person name="Zhao Q."/>
        </authorList>
    </citation>
    <scope>NUCLEOTIDE SEQUENCE</scope>
    <source>
        <strain evidence="3">cv. W1943</strain>
    </source>
</reference>
<proteinExistence type="predicted"/>
<organism evidence="2 3">
    <name type="scientific">Oryza rufipogon</name>
    <name type="common">Brownbeard rice</name>
    <name type="synonym">Asian wild rice</name>
    <dbReference type="NCBI Taxonomy" id="4529"/>
    <lineage>
        <taxon>Eukaryota</taxon>
        <taxon>Viridiplantae</taxon>
        <taxon>Streptophyta</taxon>
        <taxon>Embryophyta</taxon>
        <taxon>Tracheophyta</taxon>
        <taxon>Spermatophyta</taxon>
        <taxon>Magnoliopsida</taxon>
        <taxon>Liliopsida</taxon>
        <taxon>Poales</taxon>
        <taxon>Poaceae</taxon>
        <taxon>BOP clade</taxon>
        <taxon>Oryzoideae</taxon>
        <taxon>Oryzeae</taxon>
        <taxon>Oryzinae</taxon>
        <taxon>Oryza</taxon>
    </lineage>
</organism>
<keyword evidence="3" id="KW-1185">Reference proteome</keyword>
<dbReference type="SUPFAM" id="SSF47676">
    <property type="entry name" value="Conserved domain common to transcription factors TFIIS, elongin A, CRSP70"/>
    <property type="match status" value="1"/>
</dbReference>
<evidence type="ECO:0000313" key="3">
    <source>
        <dbReference type="Proteomes" id="UP000008022"/>
    </source>
</evidence>
<dbReference type="Pfam" id="PF08711">
    <property type="entry name" value="Med26"/>
    <property type="match status" value="1"/>
</dbReference>
<reference evidence="2" key="2">
    <citation type="submission" date="2015-06" db="UniProtKB">
        <authorList>
            <consortium name="EnsemblPlants"/>
        </authorList>
    </citation>
    <scope>IDENTIFICATION</scope>
</reference>
<dbReference type="InterPro" id="IPR044790">
    <property type="entry name" value="MD26C-like"/>
</dbReference>
<accession>A0A0E0QKZ2</accession>
<dbReference type="Proteomes" id="UP000008022">
    <property type="component" value="Unassembled WGS sequence"/>
</dbReference>
<dbReference type="PANTHER" id="PTHR47210:SF1">
    <property type="entry name" value="MEDIATOR OF RNA POLYMERASE II TRANSCRIPTION SUBUNIT 26C-RELATED"/>
    <property type="match status" value="1"/>
</dbReference>
<evidence type="ECO:0000259" key="1">
    <source>
        <dbReference type="Pfam" id="PF08711"/>
    </source>
</evidence>
<dbReference type="InterPro" id="IPR035441">
    <property type="entry name" value="TFIIS/LEDGF_dom_sf"/>
</dbReference>
<dbReference type="PANTHER" id="PTHR47210">
    <property type="entry name" value="MEDIATOR OF RNA POLYMERASE II TRANSCRIPTION SUBUNIT 26C-RELATED"/>
    <property type="match status" value="1"/>
</dbReference>
<dbReference type="EnsemblPlants" id="ORUFI08G22240.1">
    <property type="protein sequence ID" value="ORUFI08G22240.1"/>
    <property type="gene ID" value="ORUFI08G22240"/>
</dbReference>
<evidence type="ECO:0000313" key="2">
    <source>
        <dbReference type="EnsemblPlants" id="ORUFI08G22240.1"/>
    </source>
</evidence>
<dbReference type="AlphaFoldDB" id="A0A0E0QKZ2"/>
<name>A0A0E0QKZ2_ORYRU</name>
<dbReference type="Gene3D" id="1.20.930.10">
    <property type="entry name" value="Conserved domain common to transcription factors TFIIS, elongin A, CRSP70"/>
    <property type="match status" value="1"/>
</dbReference>
<protein>
    <recommendedName>
        <fullName evidence="1">TFIIS N-terminal domain-containing protein</fullName>
    </recommendedName>
</protein>
<dbReference type="InterPro" id="IPR017923">
    <property type="entry name" value="TFIIS_N"/>
</dbReference>
<dbReference type="Gramene" id="ORUFI08G22240.1">
    <property type="protein sequence ID" value="ORUFI08G22240.1"/>
    <property type="gene ID" value="ORUFI08G22240"/>
</dbReference>
<feature type="domain" description="TFIIS N-terminal" evidence="1">
    <location>
        <begin position="97"/>
        <end position="123"/>
    </location>
</feature>
<sequence>MGFVRCGAELERSDIYTGANGSGLAAAAARGEMDRDDEWLRRALAAFGGGGGGVWELVDAALACAVHDRPDELIRRYRGAALRRRWRRLQQLSSCFVLFQETDIGRHVNGLRKHPSGEVQLLAISSSSSSSASPWTGSSAAATAASWREFGSGSATGSTTVVTVAGSTGISATGCFSLPWNPSPRR</sequence>